<feature type="domain" description="Secretion system C-terminal sorting" evidence="2">
    <location>
        <begin position="225"/>
        <end position="300"/>
    </location>
</feature>
<reference evidence="3" key="1">
    <citation type="submission" date="2020-09" db="EMBL/GenBank/DDBJ databases">
        <authorList>
            <person name="Kim M.K."/>
        </authorList>
    </citation>
    <scope>NUCLEOTIDE SEQUENCE</scope>
    <source>
        <strain evidence="3">BT702</strain>
    </source>
</reference>
<evidence type="ECO:0000313" key="3">
    <source>
        <dbReference type="EMBL" id="MBD2705336.1"/>
    </source>
</evidence>
<accession>A0A927GA78</accession>
<dbReference type="EMBL" id="JACWZY010000052">
    <property type="protein sequence ID" value="MBD2705336.1"/>
    <property type="molecule type" value="Genomic_DNA"/>
</dbReference>
<dbReference type="AlphaFoldDB" id="A0A927GA78"/>
<evidence type="ECO:0000313" key="4">
    <source>
        <dbReference type="Proteomes" id="UP000598820"/>
    </source>
</evidence>
<protein>
    <submittedName>
        <fullName evidence="3">T9SS type A sorting domain-containing protein</fullName>
    </submittedName>
</protein>
<keyword evidence="4" id="KW-1185">Reference proteome</keyword>
<proteinExistence type="predicted"/>
<dbReference type="Pfam" id="PF18962">
    <property type="entry name" value="Por_Secre_tail"/>
    <property type="match status" value="1"/>
</dbReference>
<gene>
    <name evidence="3" type="ORF">IC229_32270</name>
</gene>
<comment type="caution">
    <text evidence="3">The sequence shown here is derived from an EMBL/GenBank/DDBJ whole genome shotgun (WGS) entry which is preliminary data.</text>
</comment>
<name>A0A927GA78_9BACT</name>
<dbReference type="NCBIfam" id="TIGR04183">
    <property type="entry name" value="Por_Secre_tail"/>
    <property type="match status" value="1"/>
</dbReference>
<dbReference type="RefSeq" id="WP_190892637.1">
    <property type="nucleotide sequence ID" value="NZ_JACWZY010000052.1"/>
</dbReference>
<keyword evidence="1" id="KW-0732">Signal</keyword>
<feature type="chain" id="PRO_5037690991" evidence="1">
    <location>
        <begin position="19"/>
        <end position="302"/>
    </location>
</feature>
<feature type="signal peptide" evidence="1">
    <location>
        <begin position="1"/>
        <end position="18"/>
    </location>
</feature>
<organism evidence="3 4">
    <name type="scientific">Spirosoma profusum</name>
    <dbReference type="NCBI Taxonomy" id="2771354"/>
    <lineage>
        <taxon>Bacteria</taxon>
        <taxon>Pseudomonadati</taxon>
        <taxon>Bacteroidota</taxon>
        <taxon>Cytophagia</taxon>
        <taxon>Cytophagales</taxon>
        <taxon>Cytophagaceae</taxon>
        <taxon>Spirosoma</taxon>
    </lineage>
</organism>
<evidence type="ECO:0000259" key="2">
    <source>
        <dbReference type="Pfam" id="PF18962"/>
    </source>
</evidence>
<evidence type="ECO:0000256" key="1">
    <source>
        <dbReference type="SAM" id="SignalP"/>
    </source>
</evidence>
<dbReference type="InterPro" id="IPR026444">
    <property type="entry name" value="Secre_tail"/>
</dbReference>
<dbReference type="Proteomes" id="UP000598820">
    <property type="component" value="Unassembled WGS sequence"/>
</dbReference>
<sequence>MKYISLLFIWLSATLTWAQSNVMVSNSDVRFMVTHDPATGLFTAWIVPGYDTPNANNPESEDRGATAQFSLKVPASFVLTDIRDLKGSWEKSPYKLVAPEGFTGDSGWAYYIIGKSPSETNYGTFTKGEPVALFTFKGKGGSSEQVNVLANDDPFLQFAESKMALHIRNSFYTRSGQRATLSALPIEQMSGIIKLDEVLKQKQAQLGISPTGEGEDIATLSVQAYPNPTTDIIELKYFSAIEQMNITFDLIDNQGNVKQSNSLNAKVGFNNTRFVVSNLSGGVYFVRSIVQGQRIAKKIVKQ</sequence>